<accession>C1E3Z9</accession>
<keyword evidence="2" id="KW-1133">Transmembrane helix</keyword>
<keyword evidence="2" id="KW-0472">Membrane</keyword>
<sequence length="247" mass="26685">MVATRKSKVLPEPVSATDSADADSEETQNFNYERKQGLSRLRLGKSTDIENVRVWPLCFAIAIEKSRRIRPGIMVASSSLLAGVSYHLHESDSELLPTALISSPLTVFILVETATLCAAFFILLPGTMAQAYREDKTTAFMVEDSAVLSALPTAVARFAVGSGIAWQRAALAVVRDGALFMTLYLLCVAVLVGGEDDVNLEQLGDDSLSDSGESAFRRDGWQEMDGGISVHSYSSHANSDEVEASFE</sequence>
<dbReference type="OrthoDB" id="497970at2759"/>
<dbReference type="EMBL" id="CP001325">
    <property type="protein sequence ID" value="ACO63023.1"/>
    <property type="molecule type" value="Genomic_DNA"/>
</dbReference>
<keyword evidence="2" id="KW-0812">Transmembrane</keyword>
<proteinExistence type="predicted"/>
<keyword evidence="4" id="KW-1185">Reference proteome</keyword>
<dbReference type="Proteomes" id="UP000002009">
    <property type="component" value="Chromosome 4"/>
</dbReference>
<evidence type="ECO:0000256" key="2">
    <source>
        <dbReference type="SAM" id="Phobius"/>
    </source>
</evidence>
<dbReference type="InParanoid" id="C1E3Z9"/>
<protein>
    <submittedName>
        <fullName evidence="3">Uncharacterized protein</fullName>
    </submittedName>
</protein>
<evidence type="ECO:0000256" key="1">
    <source>
        <dbReference type="SAM" id="MobiDB-lite"/>
    </source>
</evidence>
<dbReference type="KEGG" id="mis:MICPUN_57857"/>
<reference evidence="3 4" key="1">
    <citation type="journal article" date="2009" name="Science">
        <title>Green evolution and dynamic adaptations revealed by genomes of the marine picoeukaryotes Micromonas.</title>
        <authorList>
            <person name="Worden A.Z."/>
            <person name="Lee J.H."/>
            <person name="Mock T."/>
            <person name="Rouze P."/>
            <person name="Simmons M.P."/>
            <person name="Aerts A.L."/>
            <person name="Allen A.E."/>
            <person name="Cuvelier M.L."/>
            <person name="Derelle E."/>
            <person name="Everett M.V."/>
            <person name="Foulon E."/>
            <person name="Grimwood J."/>
            <person name="Gundlach H."/>
            <person name="Henrissat B."/>
            <person name="Napoli C."/>
            <person name="McDonald S.M."/>
            <person name="Parker M.S."/>
            <person name="Rombauts S."/>
            <person name="Salamov A."/>
            <person name="Von Dassow P."/>
            <person name="Badger J.H."/>
            <person name="Coutinho P.M."/>
            <person name="Demir E."/>
            <person name="Dubchak I."/>
            <person name="Gentemann C."/>
            <person name="Eikrem W."/>
            <person name="Gready J.E."/>
            <person name="John U."/>
            <person name="Lanier W."/>
            <person name="Lindquist E.A."/>
            <person name="Lucas S."/>
            <person name="Mayer K.F."/>
            <person name="Moreau H."/>
            <person name="Not F."/>
            <person name="Otillar R."/>
            <person name="Panaud O."/>
            <person name="Pangilinan J."/>
            <person name="Paulsen I."/>
            <person name="Piegu B."/>
            <person name="Poliakov A."/>
            <person name="Robbens S."/>
            <person name="Schmutz J."/>
            <person name="Toulza E."/>
            <person name="Wyss T."/>
            <person name="Zelensky A."/>
            <person name="Zhou K."/>
            <person name="Armbrust E.V."/>
            <person name="Bhattacharya D."/>
            <person name="Goodenough U.W."/>
            <person name="Van de Peer Y."/>
            <person name="Grigoriev I.V."/>
        </authorList>
    </citation>
    <scope>NUCLEOTIDE SEQUENCE [LARGE SCALE GENOMIC DNA]</scope>
    <source>
        <strain evidence="4">RCC299 / NOUM17</strain>
    </source>
</reference>
<dbReference type="OMA" id="VWPLCFA"/>
<feature type="transmembrane region" description="Helical" evidence="2">
    <location>
        <begin position="101"/>
        <end position="124"/>
    </location>
</feature>
<organism evidence="3 4">
    <name type="scientific">Micromonas commoda (strain RCC299 / NOUM17 / CCMP2709)</name>
    <name type="common">Picoplanktonic green alga</name>
    <dbReference type="NCBI Taxonomy" id="296587"/>
    <lineage>
        <taxon>Eukaryota</taxon>
        <taxon>Viridiplantae</taxon>
        <taxon>Chlorophyta</taxon>
        <taxon>Mamiellophyceae</taxon>
        <taxon>Mamiellales</taxon>
        <taxon>Mamiellaceae</taxon>
        <taxon>Micromonas</taxon>
    </lineage>
</organism>
<evidence type="ECO:0000313" key="4">
    <source>
        <dbReference type="Proteomes" id="UP000002009"/>
    </source>
</evidence>
<dbReference type="GeneID" id="8242670"/>
<feature type="transmembrane region" description="Helical" evidence="2">
    <location>
        <begin position="72"/>
        <end position="89"/>
    </location>
</feature>
<name>C1E3Z9_MICCC</name>
<feature type="transmembrane region" description="Helical" evidence="2">
    <location>
        <begin position="172"/>
        <end position="192"/>
    </location>
</feature>
<dbReference type="RefSeq" id="XP_002501765.1">
    <property type="nucleotide sequence ID" value="XM_002501719.1"/>
</dbReference>
<gene>
    <name evidence="3" type="ORF">MICPUN_57857</name>
</gene>
<evidence type="ECO:0000313" key="3">
    <source>
        <dbReference type="EMBL" id="ACO63023.1"/>
    </source>
</evidence>
<feature type="region of interest" description="Disordered" evidence="1">
    <location>
        <begin position="1"/>
        <end position="27"/>
    </location>
</feature>
<dbReference type="AlphaFoldDB" id="C1E3Z9"/>